<dbReference type="Pfam" id="PF11937">
    <property type="entry name" value="DUF3455"/>
    <property type="match status" value="1"/>
</dbReference>
<evidence type="ECO:0008006" key="4">
    <source>
        <dbReference type="Google" id="ProtNLM"/>
    </source>
</evidence>
<evidence type="ECO:0000256" key="1">
    <source>
        <dbReference type="SAM" id="SignalP"/>
    </source>
</evidence>
<reference evidence="2" key="1">
    <citation type="journal article" date="2020" name="Stud. Mycol.">
        <title>101 Dothideomycetes genomes: a test case for predicting lifestyles and emergence of pathogens.</title>
        <authorList>
            <person name="Haridas S."/>
            <person name="Albert R."/>
            <person name="Binder M."/>
            <person name="Bloem J."/>
            <person name="Labutti K."/>
            <person name="Salamov A."/>
            <person name="Andreopoulos B."/>
            <person name="Baker S."/>
            <person name="Barry K."/>
            <person name="Bills G."/>
            <person name="Bluhm B."/>
            <person name="Cannon C."/>
            <person name="Castanera R."/>
            <person name="Culley D."/>
            <person name="Daum C."/>
            <person name="Ezra D."/>
            <person name="Gonzalez J."/>
            <person name="Henrissat B."/>
            <person name="Kuo A."/>
            <person name="Liang C."/>
            <person name="Lipzen A."/>
            <person name="Lutzoni F."/>
            <person name="Magnuson J."/>
            <person name="Mondo S."/>
            <person name="Nolan M."/>
            <person name="Ohm R."/>
            <person name="Pangilinan J."/>
            <person name="Park H.-J."/>
            <person name="Ramirez L."/>
            <person name="Alfaro M."/>
            <person name="Sun H."/>
            <person name="Tritt A."/>
            <person name="Yoshinaga Y."/>
            <person name="Zwiers L.-H."/>
            <person name="Turgeon B."/>
            <person name="Goodwin S."/>
            <person name="Spatafora J."/>
            <person name="Crous P."/>
            <person name="Grigoriev I."/>
        </authorList>
    </citation>
    <scope>NUCLEOTIDE SEQUENCE</scope>
    <source>
        <strain evidence="2">CBS 122368</strain>
    </source>
</reference>
<proteinExistence type="predicted"/>
<keyword evidence="1" id="KW-0732">Signal</keyword>
<evidence type="ECO:0000313" key="3">
    <source>
        <dbReference type="Proteomes" id="UP000800094"/>
    </source>
</evidence>
<dbReference type="OrthoDB" id="1859733at2759"/>
<sequence length="240" mass="25709">MLFPSLSTVVTAVVALASSASALPHPPRSTDLNRLASMMPLNTLPAPTGLQLKYVLLGIGTQNYTCATSISTDAPGTTGALAKLYDLGSRLNNDPMAQWKLGSISGLALSLSQYGAWPLETYLNSQGYSRWLGNHFFTQTTPTFSLNQVKSNPFPLAYVLKKAAVDAPKTACPGTKNEGAVQWLKLADDNNLSQGGINTVYRIETAGGNKPAQCQGQQTAFQVPYALRHSSISMIRCPMR</sequence>
<gene>
    <name evidence="2" type="ORF">BU26DRAFT_593704</name>
</gene>
<accession>A0A6A6III6</accession>
<organism evidence="2 3">
    <name type="scientific">Trematosphaeria pertusa</name>
    <dbReference type="NCBI Taxonomy" id="390896"/>
    <lineage>
        <taxon>Eukaryota</taxon>
        <taxon>Fungi</taxon>
        <taxon>Dikarya</taxon>
        <taxon>Ascomycota</taxon>
        <taxon>Pezizomycotina</taxon>
        <taxon>Dothideomycetes</taxon>
        <taxon>Pleosporomycetidae</taxon>
        <taxon>Pleosporales</taxon>
        <taxon>Massarineae</taxon>
        <taxon>Trematosphaeriaceae</taxon>
        <taxon>Trematosphaeria</taxon>
    </lineage>
</organism>
<dbReference type="RefSeq" id="XP_033685023.1">
    <property type="nucleotide sequence ID" value="XM_033834880.1"/>
</dbReference>
<dbReference type="PANTHER" id="PTHR35567:SF1">
    <property type="entry name" value="CONSERVED FUNGAL PROTEIN (AFU_ORTHOLOGUE AFUA_1G14230)"/>
    <property type="match status" value="1"/>
</dbReference>
<protein>
    <recommendedName>
        <fullName evidence="4">Malate dehydrogenase</fullName>
    </recommendedName>
</protein>
<feature type="chain" id="PRO_5025348518" description="Malate dehydrogenase" evidence="1">
    <location>
        <begin position="23"/>
        <end position="240"/>
    </location>
</feature>
<dbReference type="EMBL" id="ML987194">
    <property type="protein sequence ID" value="KAF2250019.1"/>
    <property type="molecule type" value="Genomic_DNA"/>
</dbReference>
<name>A0A6A6III6_9PLEO</name>
<dbReference type="AlphaFoldDB" id="A0A6A6III6"/>
<dbReference type="InterPro" id="IPR021851">
    <property type="entry name" value="DUF3455"/>
</dbReference>
<dbReference type="Proteomes" id="UP000800094">
    <property type="component" value="Unassembled WGS sequence"/>
</dbReference>
<dbReference type="PANTHER" id="PTHR35567">
    <property type="entry name" value="MALATE DEHYDROGENASE (AFU_ORTHOLOGUE AFUA_2G13800)"/>
    <property type="match status" value="1"/>
</dbReference>
<dbReference type="GeneID" id="54588210"/>
<keyword evidence="3" id="KW-1185">Reference proteome</keyword>
<evidence type="ECO:0000313" key="2">
    <source>
        <dbReference type="EMBL" id="KAF2250019.1"/>
    </source>
</evidence>
<feature type="signal peptide" evidence="1">
    <location>
        <begin position="1"/>
        <end position="22"/>
    </location>
</feature>